<sequence>MDDLVQSQDPNDNAQTKPNQAQATGASALPTPVSIPRKKTVPRNLVDSTARVLFPSRTDAVDDSMPTPRKNRRGKKNVGFSLYSSMEDDGTSSEDRIQIFTDSKDKVPELDMSKDNPFIERPQEQSPQPEPVKSRSSRRKRTSPHIQSNPQIEEAFNRDQGMVYVFRGKKIYRKFPQDSDSEDEVTEPEDSTAEAPHRPLTRSSIKPRLLFPTAQQRAQRSAAAIAEEEAPTDIEDHTQKLVTPVKQSFGPATPPTTGHVTRSATKAQRDLTVSPPGTNEPASGPPPSWKGRSSPFSDWSRKKPGVQSSRIGKREGDLLERDDAKGPKKSKTHATD</sequence>
<evidence type="ECO:0000256" key="1">
    <source>
        <dbReference type="SAM" id="MobiDB-lite"/>
    </source>
</evidence>
<evidence type="ECO:0000313" key="2">
    <source>
        <dbReference type="EMBL" id="MDI1493040.1"/>
    </source>
</evidence>
<feature type="compositionally biased region" description="Basic and acidic residues" evidence="1">
    <location>
        <begin position="93"/>
        <end position="123"/>
    </location>
</feature>
<feature type="compositionally biased region" description="Polar residues" evidence="1">
    <location>
        <begin position="255"/>
        <end position="266"/>
    </location>
</feature>
<feature type="region of interest" description="Disordered" evidence="1">
    <location>
        <begin position="1"/>
        <end position="160"/>
    </location>
</feature>
<organism evidence="2 3">
    <name type="scientific">Ramalina farinacea</name>
    <dbReference type="NCBI Taxonomy" id="258253"/>
    <lineage>
        <taxon>Eukaryota</taxon>
        <taxon>Fungi</taxon>
        <taxon>Dikarya</taxon>
        <taxon>Ascomycota</taxon>
        <taxon>Pezizomycotina</taxon>
        <taxon>Lecanoromycetes</taxon>
        <taxon>OSLEUM clade</taxon>
        <taxon>Lecanoromycetidae</taxon>
        <taxon>Lecanorales</taxon>
        <taxon>Lecanorineae</taxon>
        <taxon>Ramalinaceae</taxon>
        <taxon>Ramalina</taxon>
    </lineage>
</organism>
<keyword evidence="3" id="KW-1185">Reference proteome</keyword>
<accession>A0AA43QZB5</accession>
<feature type="compositionally biased region" description="Basic and acidic residues" evidence="1">
    <location>
        <begin position="312"/>
        <end position="326"/>
    </location>
</feature>
<proteinExistence type="predicted"/>
<dbReference type="Proteomes" id="UP001161017">
    <property type="component" value="Unassembled WGS sequence"/>
</dbReference>
<feature type="compositionally biased region" description="Basic residues" evidence="1">
    <location>
        <begin position="327"/>
        <end position="336"/>
    </location>
</feature>
<evidence type="ECO:0000313" key="3">
    <source>
        <dbReference type="Proteomes" id="UP001161017"/>
    </source>
</evidence>
<reference evidence="2" key="1">
    <citation type="journal article" date="2023" name="Genome Biol. Evol.">
        <title>First Whole Genome Sequence and Flow Cytometry Genome Size Data for the Lichen-Forming Fungus Ramalina farinacea (Ascomycota).</title>
        <authorList>
            <person name="Llewellyn T."/>
            <person name="Mian S."/>
            <person name="Hill R."/>
            <person name="Leitch I.J."/>
            <person name="Gaya E."/>
        </authorList>
    </citation>
    <scope>NUCLEOTIDE SEQUENCE</scope>
    <source>
        <strain evidence="2">LIQ254RAFAR</strain>
    </source>
</reference>
<feature type="compositionally biased region" description="Low complexity" evidence="1">
    <location>
        <begin position="214"/>
        <end position="225"/>
    </location>
</feature>
<gene>
    <name evidence="2" type="ORF">OHK93_004824</name>
</gene>
<comment type="caution">
    <text evidence="2">The sequence shown here is derived from an EMBL/GenBank/DDBJ whole genome shotgun (WGS) entry which is preliminary data.</text>
</comment>
<feature type="compositionally biased region" description="Polar residues" evidence="1">
    <location>
        <begin position="1"/>
        <end position="25"/>
    </location>
</feature>
<feature type="compositionally biased region" description="Acidic residues" evidence="1">
    <location>
        <begin position="179"/>
        <end position="192"/>
    </location>
</feature>
<dbReference type="AlphaFoldDB" id="A0AA43QZB5"/>
<protein>
    <submittedName>
        <fullName evidence="2">Uncharacterized protein</fullName>
    </submittedName>
</protein>
<dbReference type="EMBL" id="JAPUFD010000022">
    <property type="protein sequence ID" value="MDI1493040.1"/>
    <property type="molecule type" value="Genomic_DNA"/>
</dbReference>
<feature type="region of interest" description="Disordered" evidence="1">
    <location>
        <begin position="173"/>
        <end position="336"/>
    </location>
</feature>
<name>A0AA43QZB5_9LECA</name>